<evidence type="ECO:0000313" key="1">
    <source>
        <dbReference type="EMBL" id="VFS18097.1"/>
    </source>
</evidence>
<evidence type="ECO:0000313" key="2">
    <source>
        <dbReference type="Proteomes" id="UP000372890"/>
    </source>
</evidence>
<sequence>MPLEEVEGVLPGARVYAKKHFRLKGCKAASSCRSVRRY</sequence>
<name>A0A484X4G7_ECOLX</name>
<dbReference type="AlphaFoldDB" id="A0A484X4G7"/>
<accession>A0A484X4G7</accession>
<proteinExistence type="predicted"/>
<protein>
    <submittedName>
        <fullName evidence="1">Uncharacterized protein</fullName>
    </submittedName>
</protein>
<dbReference type="Proteomes" id="UP000372890">
    <property type="component" value="Unassembled WGS sequence"/>
</dbReference>
<dbReference type="EMBL" id="CAADIS010000004">
    <property type="protein sequence ID" value="VFS18097.1"/>
    <property type="molecule type" value="Genomic_DNA"/>
</dbReference>
<organism evidence="1 2">
    <name type="scientific">Escherichia coli</name>
    <dbReference type="NCBI Taxonomy" id="562"/>
    <lineage>
        <taxon>Bacteria</taxon>
        <taxon>Pseudomonadati</taxon>
        <taxon>Pseudomonadota</taxon>
        <taxon>Gammaproteobacteria</taxon>
        <taxon>Enterobacterales</taxon>
        <taxon>Enterobacteriaceae</taxon>
        <taxon>Escherichia</taxon>
    </lineage>
</organism>
<gene>
    <name evidence="1" type="ORF">NCTC9001_02531</name>
</gene>
<reference evidence="1 2" key="1">
    <citation type="submission" date="2019-03" db="EMBL/GenBank/DDBJ databases">
        <authorList>
            <consortium name="Pathogen Informatics"/>
        </authorList>
    </citation>
    <scope>NUCLEOTIDE SEQUENCE [LARGE SCALE GENOMIC DNA]</scope>
    <source>
        <strain evidence="1 2">NCTC9001</strain>
    </source>
</reference>